<dbReference type="Gene3D" id="3.90.1300.10">
    <property type="entry name" value="Amidase signature (AS) domain"/>
    <property type="match status" value="1"/>
</dbReference>
<proteinExistence type="predicted"/>
<evidence type="ECO:0000313" key="2">
    <source>
        <dbReference type="EMBL" id="MDG9698511.1"/>
    </source>
</evidence>
<accession>A0AAW6RJS7</accession>
<evidence type="ECO:0000259" key="1">
    <source>
        <dbReference type="Pfam" id="PF01425"/>
    </source>
</evidence>
<evidence type="ECO:0000313" key="3">
    <source>
        <dbReference type="Proteomes" id="UP001237156"/>
    </source>
</evidence>
<keyword evidence="3" id="KW-1185">Reference proteome</keyword>
<sequence>MNTLPTLARLASDLAEGRASARSLAEAALARAEDAAGEGARAFTLIDRPRALALAAASDALRKAGIVRSPLEGLPVSVKDVFDVAGQVTTAGSAVLADAPPAACNAPVIDRLLAAGAVIVGRTSMTEFAFSGLGLNPHRGTPRNPWDRATGRIPGGSSSGAAVSVTDGMAALAIGTDTGGSVRIPSALCGLTGFKPTQRRVSRQGVLPLSASLDSVGPLAASVQCCITADGVLSGQTWQLQPRPLAGARLACPAEIALDDMDAHVAAAFDRALERLHSAGARVTRLPLPEWRELAALHAKGTLSNAEAWAWHRQRLAAQGAAYDPRVRARIEAGRQMDCADYIDLLAARRRWIAQVEQRLAAFDALLMPTVPIAAPAIASLQTDDAAYWRANALMLRNTSLINFLDGCALSLPMHPPGEAPAALMLAGCAGTDARVLALGLAVQALLDW</sequence>
<dbReference type="InterPro" id="IPR000120">
    <property type="entry name" value="Amidase"/>
</dbReference>
<dbReference type="GO" id="GO:0003824">
    <property type="term" value="F:catalytic activity"/>
    <property type="evidence" value="ECO:0007669"/>
    <property type="project" value="InterPro"/>
</dbReference>
<reference evidence="2 3" key="1">
    <citation type="submission" date="2023-04" db="EMBL/GenBank/DDBJ databases">
        <title>Ottowia paracancer sp. nov., isolated from human stomach.</title>
        <authorList>
            <person name="Song Y."/>
        </authorList>
    </citation>
    <scope>NUCLEOTIDE SEQUENCE [LARGE SCALE GENOMIC DNA]</scope>
    <source>
        <strain evidence="2 3">10c7w1</strain>
    </source>
</reference>
<dbReference type="Pfam" id="PF01425">
    <property type="entry name" value="Amidase"/>
    <property type="match status" value="1"/>
</dbReference>
<dbReference type="AlphaFoldDB" id="A0AAW6RJS7"/>
<feature type="domain" description="Amidase" evidence="1">
    <location>
        <begin position="25"/>
        <end position="437"/>
    </location>
</feature>
<gene>
    <name evidence="2" type="ORF">QB898_02045</name>
</gene>
<protein>
    <submittedName>
        <fullName evidence="2">Amidase</fullName>
    </submittedName>
</protein>
<dbReference type="Proteomes" id="UP001237156">
    <property type="component" value="Unassembled WGS sequence"/>
</dbReference>
<dbReference type="InterPro" id="IPR036928">
    <property type="entry name" value="AS_sf"/>
</dbReference>
<dbReference type="NCBIfam" id="NF005460">
    <property type="entry name" value="PRK07056.1"/>
    <property type="match status" value="1"/>
</dbReference>
<organism evidence="2 3">
    <name type="scientific">Ottowia cancrivicina</name>
    <dbReference type="NCBI Taxonomy" id="3040346"/>
    <lineage>
        <taxon>Bacteria</taxon>
        <taxon>Pseudomonadati</taxon>
        <taxon>Pseudomonadota</taxon>
        <taxon>Betaproteobacteria</taxon>
        <taxon>Burkholderiales</taxon>
        <taxon>Comamonadaceae</taxon>
        <taxon>Ottowia</taxon>
    </lineage>
</organism>
<dbReference type="RefSeq" id="WP_279523590.1">
    <property type="nucleotide sequence ID" value="NZ_JARVII010000002.1"/>
</dbReference>
<dbReference type="EMBL" id="JARVII010000002">
    <property type="protein sequence ID" value="MDG9698511.1"/>
    <property type="molecule type" value="Genomic_DNA"/>
</dbReference>
<dbReference type="SUPFAM" id="SSF75304">
    <property type="entry name" value="Amidase signature (AS) enzymes"/>
    <property type="match status" value="1"/>
</dbReference>
<name>A0AAW6RJS7_9BURK</name>
<dbReference type="PANTHER" id="PTHR11895">
    <property type="entry name" value="TRANSAMIDASE"/>
    <property type="match status" value="1"/>
</dbReference>
<dbReference type="PANTHER" id="PTHR11895:SF176">
    <property type="entry name" value="AMIDASE AMID-RELATED"/>
    <property type="match status" value="1"/>
</dbReference>
<dbReference type="InterPro" id="IPR023631">
    <property type="entry name" value="Amidase_dom"/>
</dbReference>
<comment type="caution">
    <text evidence="2">The sequence shown here is derived from an EMBL/GenBank/DDBJ whole genome shotgun (WGS) entry which is preliminary data.</text>
</comment>